<accession>A0ABV1ELN3</accession>
<dbReference type="InterPro" id="IPR008147">
    <property type="entry name" value="Gln_synt_N"/>
</dbReference>
<evidence type="ECO:0000256" key="9">
    <source>
        <dbReference type="ARBA" id="ARBA00022741"/>
    </source>
</evidence>
<organism evidence="18 19">
    <name type="scientific">Flavonifractor hominis</name>
    <dbReference type="NCBI Taxonomy" id="3133178"/>
    <lineage>
        <taxon>Bacteria</taxon>
        <taxon>Bacillati</taxon>
        <taxon>Bacillota</taxon>
        <taxon>Clostridia</taxon>
        <taxon>Eubacteriales</taxon>
        <taxon>Oscillospiraceae</taxon>
        <taxon>Flavonifractor</taxon>
    </lineage>
</organism>
<dbReference type="InterPro" id="IPR027302">
    <property type="entry name" value="Gln_synth_N_conserv_site"/>
</dbReference>
<dbReference type="SMART" id="SM01230">
    <property type="entry name" value="Gln-synt_C"/>
    <property type="match status" value="1"/>
</dbReference>
<comment type="catalytic activity">
    <reaction evidence="12 15">
        <text>L-glutamate + NH4(+) + ATP = L-glutamine + ADP + phosphate + H(+)</text>
        <dbReference type="Rhea" id="RHEA:16169"/>
        <dbReference type="ChEBI" id="CHEBI:15378"/>
        <dbReference type="ChEBI" id="CHEBI:28938"/>
        <dbReference type="ChEBI" id="CHEBI:29985"/>
        <dbReference type="ChEBI" id="CHEBI:30616"/>
        <dbReference type="ChEBI" id="CHEBI:43474"/>
        <dbReference type="ChEBI" id="CHEBI:58359"/>
        <dbReference type="ChEBI" id="CHEBI:456216"/>
        <dbReference type="EC" id="6.3.1.2"/>
    </reaction>
</comment>
<dbReference type="PROSITE" id="PS00180">
    <property type="entry name" value="GLNA_1"/>
    <property type="match status" value="1"/>
</dbReference>
<reference evidence="18 19" key="1">
    <citation type="submission" date="2024-03" db="EMBL/GenBank/DDBJ databases">
        <title>Human intestinal bacterial collection.</title>
        <authorList>
            <person name="Pauvert C."/>
            <person name="Hitch T.C.A."/>
            <person name="Clavel T."/>
        </authorList>
    </citation>
    <scope>NUCLEOTIDE SEQUENCE [LARGE SCALE GENOMIC DNA]</scope>
    <source>
        <strain evidence="18 19">CLA-AP-H34</strain>
    </source>
</reference>
<evidence type="ECO:0000313" key="19">
    <source>
        <dbReference type="Proteomes" id="UP001440599"/>
    </source>
</evidence>
<dbReference type="Pfam" id="PF00120">
    <property type="entry name" value="Gln-synt_C"/>
    <property type="match status" value="1"/>
</dbReference>
<keyword evidence="19" id="KW-1185">Reference proteome</keyword>
<protein>
    <recommendedName>
        <fullName evidence="5 15">Glutamine synthetase</fullName>
        <ecNumber evidence="4 15">6.3.1.2</ecNumber>
    </recommendedName>
</protein>
<evidence type="ECO:0000256" key="6">
    <source>
        <dbReference type="ARBA" id="ARBA00022490"/>
    </source>
</evidence>
<keyword evidence="9 15" id="KW-0547">Nucleotide-binding</keyword>
<dbReference type="GO" id="GO:0004356">
    <property type="term" value="F:glutamine synthetase activity"/>
    <property type="evidence" value="ECO:0007669"/>
    <property type="project" value="UniProtKB-EC"/>
</dbReference>
<evidence type="ECO:0000313" key="18">
    <source>
        <dbReference type="EMBL" id="MEQ2455504.1"/>
    </source>
</evidence>
<evidence type="ECO:0000256" key="8">
    <source>
        <dbReference type="ARBA" id="ARBA00022723"/>
    </source>
</evidence>
<comment type="cofactor">
    <cofactor evidence="1">
        <name>Mg(2+)</name>
        <dbReference type="ChEBI" id="CHEBI:18420"/>
    </cofactor>
</comment>
<gene>
    <name evidence="18" type="primary">glnA</name>
    <name evidence="18" type="ORF">WMO45_03135</name>
</gene>
<dbReference type="InterPro" id="IPR014746">
    <property type="entry name" value="Gln_synth/guanido_kin_cat_dom"/>
</dbReference>
<dbReference type="PROSITE" id="PS51986">
    <property type="entry name" value="GS_BETA_GRASP"/>
    <property type="match status" value="1"/>
</dbReference>
<keyword evidence="6" id="KW-0963">Cytoplasm</keyword>
<keyword evidence="11" id="KW-0460">Magnesium</keyword>
<dbReference type="PANTHER" id="PTHR43785:SF12">
    <property type="entry name" value="TYPE-1 GLUTAMINE SYNTHETASE 2"/>
    <property type="match status" value="1"/>
</dbReference>
<feature type="domain" description="GS catalytic" evidence="17">
    <location>
        <begin position="109"/>
        <end position="445"/>
    </location>
</feature>
<evidence type="ECO:0000256" key="14">
    <source>
        <dbReference type="RuleBase" id="RU000384"/>
    </source>
</evidence>
<dbReference type="SUPFAM" id="SSF54368">
    <property type="entry name" value="Glutamine synthetase, N-terminal domain"/>
    <property type="match status" value="1"/>
</dbReference>
<feature type="domain" description="GS beta-grasp" evidence="16">
    <location>
        <begin position="17"/>
        <end position="102"/>
    </location>
</feature>
<evidence type="ECO:0000256" key="12">
    <source>
        <dbReference type="ARBA" id="ARBA00049436"/>
    </source>
</evidence>
<dbReference type="EC" id="6.3.1.2" evidence="4 15"/>
<dbReference type="RefSeq" id="WP_349139192.1">
    <property type="nucleotide sequence ID" value="NZ_JBBMFT010000001.1"/>
</dbReference>
<dbReference type="PANTHER" id="PTHR43785">
    <property type="entry name" value="GAMMA-GLUTAMYLPUTRESCINE SYNTHETASE"/>
    <property type="match status" value="1"/>
</dbReference>
<name>A0ABV1ELN3_9FIRM</name>
<dbReference type="InterPro" id="IPR004809">
    <property type="entry name" value="Gln_synth_I"/>
</dbReference>
<proteinExistence type="inferred from homology"/>
<evidence type="ECO:0000259" key="17">
    <source>
        <dbReference type="PROSITE" id="PS51987"/>
    </source>
</evidence>
<dbReference type="EMBL" id="JBBMFT010000001">
    <property type="protein sequence ID" value="MEQ2455504.1"/>
    <property type="molecule type" value="Genomic_DNA"/>
</dbReference>
<evidence type="ECO:0000256" key="1">
    <source>
        <dbReference type="ARBA" id="ARBA00001946"/>
    </source>
</evidence>
<evidence type="ECO:0000259" key="16">
    <source>
        <dbReference type="PROSITE" id="PS51986"/>
    </source>
</evidence>
<evidence type="ECO:0000256" key="15">
    <source>
        <dbReference type="RuleBase" id="RU004356"/>
    </source>
</evidence>
<keyword evidence="7 15" id="KW-0436">Ligase</keyword>
<keyword evidence="8" id="KW-0479">Metal-binding</keyword>
<dbReference type="SUPFAM" id="SSF55931">
    <property type="entry name" value="Glutamine synthetase/guanido kinase"/>
    <property type="match status" value="1"/>
</dbReference>
<dbReference type="Gene3D" id="3.30.590.10">
    <property type="entry name" value="Glutamine synthetase/guanido kinase, catalytic domain"/>
    <property type="match status" value="1"/>
</dbReference>
<comment type="similarity">
    <text evidence="3 13 14">Belongs to the glutamine synthetase family.</text>
</comment>
<dbReference type="Gene3D" id="3.10.20.70">
    <property type="entry name" value="Glutamine synthetase, N-terminal domain"/>
    <property type="match status" value="1"/>
</dbReference>
<evidence type="ECO:0000256" key="11">
    <source>
        <dbReference type="ARBA" id="ARBA00022842"/>
    </source>
</evidence>
<dbReference type="PROSITE" id="PS00181">
    <property type="entry name" value="GLNA_ATP"/>
    <property type="match status" value="1"/>
</dbReference>
<dbReference type="InterPro" id="IPR008146">
    <property type="entry name" value="Gln_synth_cat_dom"/>
</dbReference>
<evidence type="ECO:0000256" key="4">
    <source>
        <dbReference type="ARBA" id="ARBA00012937"/>
    </source>
</evidence>
<evidence type="ECO:0000256" key="5">
    <source>
        <dbReference type="ARBA" id="ARBA00021364"/>
    </source>
</evidence>
<dbReference type="PROSITE" id="PS51987">
    <property type="entry name" value="GS_CATALYTIC"/>
    <property type="match status" value="1"/>
</dbReference>
<comment type="caution">
    <text evidence="18">The sequence shown here is derived from an EMBL/GenBank/DDBJ whole genome shotgun (WGS) entry which is preliminary data.</text>
</comment>
<evidence type="ECO:0000256" key="2">
    <source>
        <dbReference type="ARBA" id="ARBA00004496"/>
    </source>
</evidence>
<dbReference type="InterPro" id="IPR027303">
    <property type="entry name" value="Gln_synth_gly_rich_site"/>
</dbReference>
<dbReference type="Pfam" id="PF03951">
    <property type="entry name" value="Gln-synt_N"/>
    <property type="match status" value="1"/>
</dbReference>
<dbReference type="Proteomes" id="UP001440599">
    <property type="component" value="Unassembled WGS sequence"/>
</dbReference>
<evidence type="ECO:0000256" key="3">
    <source>
        <dbReference type="ARBA" id="ARBA00009897"/>
    </source>
</evidence>
<keyword evidence="10 15" id="KW-0067">ATP-binding</keyword>
<evidence type="ECO:0000256" key="10">
    <source>
        <dbReference type="ARBA" id="ARBA00022840"/>
    </source>
</evidence>
<sequence length="445" mass="49925">MTHLHTKEDIIRIVKEEDIEFIRLQFTDIFGMLKNVAITASQIEKAVNNQCMFDGSSIDGFVRIDESDQYLYPDLKSFRVFPWRPGHGKVARLICDVYNTDGTPFVGDPRGVLKRVIQKAKDMGFDTFNVGPEAEFFLFQTDDEGKPTTKTNDEAGYFDLGPLDHGESTRREICMALEQMDFEIEASHHECAEGQHEIDFKYAEALHAADNIMTFKLAVKTLAQKNGLHATFMPKPIFGVAGSGMHTNMSLFRNGKNAFYDPNDARGLSKEAYSFIAGLLHHVKGMAAITNPLVNSYKRLVPGYEAPCYLAWSASNRSALIRIPASRGQSTRVELRSPDPSCNPYLAFAVCLAAGLDGIEKGMTPPDEITENIYAMDDATRKAHGIEGLPGSLEEAIHALEADQLIMDALGEHVAANYIEGKWKEWEEYRTRVSSWEREKYIINY</sequence>
<evidence type="ECO:0000256" key="13">
    <source>
        <dbReference type="PROSITE-ProRule" id="PRU01330"/>
    </source>
</evidence>
<dbReference type="InterPro" id="IPR036651">
    <property type="entry name" value="Gln_synt_N_sf"/>
</dbReference>
<dbReference type="NCBIfam" id="TIGR00653">
    <property type="entry name" value="GlnA"/>
    <property type="match status" value="1"/>
</dbReference>
<comment type="subcellular location">
    <subcellularLocation>
        <location evidence="2">Cytoplasm</location>
    </subcellularLocation>
</comment>
<evidence type="ECO:0000256" key="7">
    <source>
        <dbReference type="ARBA" id="ARBA00022598"/>
    </source>
</evidence>